<proteinExistence type="predicted"/>
<dbReference type="EMBL" id="PUHP01000948">
    <property type="protein sequence ID" value="TQN67325.1"/>
    <property type="molecule type" value="Genomic_DNA"/>
</dbReference>
<dbReference type="AlphaFoldDB" id="A0A5Q4BK60"/>
<comment type="caution">
    <text evidence="1">The sequence shown here is derived from an EMBL/GenBank/DDBJ whole genome shotgun (WGS) entry which is preliminary data.</text>
</comment>
<reference evidence="1 2" key="1">
    <citation type="journal article" date="2019" name="Sci. Rep.">
        <title>Colletotrichum shisoi sp. nov., an anthracnose pathogen of Perilla frutescens in Japan: molecular phylogenetic, morphological and genomic evidence.</title>
        <authorList>
            <person name="Gan P."/>
            <person name="Tsushima A."/>
            <person name="Hiroyama R."/>
            <person name="Narusaka M."/>
            <person name="Takano Y."/>
            <person name="Narusaka Y."/>
            <person name="Kawaradani M."/>
            <person name="Damm U."/>
            <person name="Shirasu K."/>
        </authorList>
    </citation>
    <scope>NUCLEOTIDE SEQUENCE [LARGE SCALE GENOMIC DNA]</scope>
    <source>
        <strain evidence="1 2">PG-2018a</strain>
    </source>
</reference>
<keyword evidence="2" id="KW-1185">Reference proteome</keyword>
<evidence type="ECO:0000313" key="1">
    <source>
        <dbReference type="EMBL" id="TQN67325.1"/>
    </source>
</evidence>
<gene>
    <name evidence="1" type="ORF">CSHISOI_08134</name>
</gene>
<name>A0A5Q4BK60_9PEZI</name>
<evidence type="ECO:0000313" key="2">
    <source>
        <dbReference type="Proteomes" id="UP000326340"/>
    </source>
</evidence>
<protein>
    <submittedName>
        <fullName evidence="1">Uncharacterized protein</fullName>
    </submittedName>
</protein>
<dbReference type="Proteomes" id="UP000326340">
    <property type="component" value="Unassembled WGS sequence"/>
</dbReference>
<sequence length="104" mass="11812">MLAVLLRREGMPKKHFTPLVGSFESGFTGTELRSAFETIQLYRTVFDQPEDTSVTGKAPSVYAGEPFTEIYNAWRILVAPTVLYLQEDEIGEYKDKTVKTDKVF</sequence>
<accession>A0A5Q4BK60</accession>
<organism evidence="1 2">
    <name type="scientific">Colletotrichum shisoi</name>
    <dbReference type="NCBI Taxonomy" id="2078593"/>
    <lineage>
        <taxon>Eukaryota</taxon>
        <taxon>Fungi</taxon>
        <taxon>Dikarya</taxon>
        <taxon>Ascomycota</taxon>
        <taxon>Pezizomycotina</taxon>
        <taxon>Sordariomycetes</taxon>
        <taxon>Hypocreomycetidae</taxon>
        <taxon>Glomerellales</taxon>
        <taxon>Glomerellaceae</taxon>
        <taxon>Colletotrichum</taxon>
        <taxon>Colletotrichum destructivum species complex</taxon>
    </lineage>
</organism>